<dbReference type="Proteomes" id="UP000199081">
    <property type="component" value="Unassembled WGS sequence"/>
</dbReference>
<dbReference type="RefSeq" id="WP_091479730.1">
    <property type="nucleotide sequence ID" value="NZ_BJYC01000004.1"/>
</dbReference>
<protein>
    <recommendedName>
        <fullName evidence="3">Helix-turn-helix domain-containing protein</fullName>
    </recommendedName>
</protein>
<evidence type="ECO:0000313" key="1">
    <source>
        <dbReference type="EMBL" id="SEK61473.1"/>
    </source>
</evidence>
<gene>
    <name evidence="1" type="ORF">SAMN04488099_104123</name>
</gene>
<evidence type="ECO:0000313" key="2">
    <source>
        <dbReference type="Proteomes" id="UP000199081"/>
    </source>
</evidence>
<reference evidence="2" key="1">
    <citation type="submission" date="2016-10" db="EMBL/GenBank/DDBJ databases">
        <authorList>
            <person name="Varghese N."/>
            <person name="Submissions S."/>
        </authorList>
    </citation>
    <scope>NUCLEOTIDE SEQUENCE [LARGE SCALE GENOMIC DNA]</scope>
    <source>
        <strain evidence="2">DSM 19183</strain>
    </source>
</reference>
<proteinExistence type="predicted"/>
<organism evidence="1 2">
    <name type="scientific">Alkalibacterium pelagium</name>
    <dbReference type="NCBI Taxonomy" id="426702"/>
    <lineage>
        <taxon>Bacteria</taxon>
        <taxon>Bacillati</taxon>
        <taxon>Bacillota</taxon>
        <taxon>Bacilli</taxon>
        <taxon>Lactobacillales</taxon>
        <taxon>Carnobacteriaceae</taxon>
        <taxon>Alkalibacterium</taxon>
    </lineage>
</organism>
<evidence type="ECO:0008006" key="3">
    <source>
        <dbReference type="Google" id="ProtNLM"/>
    </source>
</evidence>
<dbReference type="SUPFAM" id="SSF46955">
    <property type="entry name" value="Putative DNA-binding domain"/>
    <property type="match status" value="1"/>
</dbReference>
<sequence>MAKVQLDLSEELEEQIQAIFRKSAREVLHELGRQEINSKDYLSYKEAAAYIGVSFNTLKNFISGYGLKTITIGGKKFIAKKEIVLFMQKYEK</sequence>
<accession>A0A1H7IFY8</accession>
<dbReference type="OrthoDB" id="2166478at2"/>
<dbReference type="EMBL" id="FNZU01000004">
    <property type="protein sequence ID" value="SEK61473.1"/>
    <property type="molecule type" value="Genomic_DNA"/>
</dbReference>
<name>A0A1H7IFY8_9LACT</name>
<dbReference type="AlphaFoldDB" id="A0A1H7IFY8"/>
<dbReference type="InterPro" id="IPR009061">
    <property type="entry name" value="DNA-bd_dom_put_sf"/>
</dbReference>
<dbReference type="STRING" id="426702.SAMN04488099_104123"/>
<keyword evidence="2" id="KW-1185">Reference proteome</keyword>